<reference evidence="2" key="2">
    <citation type="submission" date="2020-09" db="EMBL/GenBank/DDBJ databases">
        <authorList>
            <person name="Sun Q."/>
            <person name="Kim S."/>
        </authorList>
    </citation>
    <scope>NUCLEOTIDE SEQUENCE</scope>
    <source>
        <strain evidence="2">KCTC 12988</strain>
    </source>
</reference>
<evidence type="ECO:0000313" key="2">
    <source>
        <dbReference type="EMBL" id="GHC61582.1"/>
    </source>
</evidence>
<dbReference type="Proteomes" id="UP000644507">
    <property type="component" value="Unassembled WGS sequence"/>
</dbReference>
<dbReference type="EMBL" id="BMXI01000014">
    <property type="protein sequence ID" value="GHC61582.1"/>
    <property type="molecule type" value="Genomic_DNA"/>
</dbReference>
<evidence type="ECO:0000313" key="3">
    <source>
        <dbReference type="Proteomes" id="UP000644507"/>
    </source>
</evidence>
<reference evidence="2" key="1">
    <citation type="journal article" date="2014" name="Int. J. Syst. Evol. Microbiol.">
        <title>Complete genome sequence of Corynebacterium casei LMG S-19264T (=DSM 44701T), isolated from a smear-ripened cheese.</title>
        <authorList>
            <consortium name="US DOE Joint Genome Institute (JGI-PGF)"/>
            <person name="Walter F."/>
            <person name="Albersmeier A."/>
            <person name="Kalinowski J."/>
            <person name="Ruckert C."/>
        </authorList>
    </citation>
    <scope>NUCLEOTIDE SEQUENCE</scope>
    <source>
        <strain evidence="2">KCTC 12988</strain>
    </source>
</reference>
<feature type="signal peptide" evidence="1">
    <location>
        <begin position="1"/>
        <end position="15"/>
    </location>
</feature>
<feature type="chain" id="PRO_5037571319" evidence="1">
    <location>
        <begin position="16"/>
        <end position="370"/>
    </location>
</feature>
<organism evidence="2 3">
    <name type="scientific">Roseibacillus persicicus</name>
    <dbReference type="NCBI Taxonomy" id="454148"/>
    <lineage>
        <taxon>Bacteria</taxon>
        <taxon>Pseudomonadati</taxon>
        <taxon>Verrucomicrobiota</taxon>
        <taxon>Verrucomicrobiia</taxon>
        <taxon>Verrucomicrobiales</taxon>
        <taxon>Verrucomicrobiaceae</taxon>
        <taxon>Roseibacillus</taxon>
    </lineage>
</organism>
<gene>
    <name evidence="2" type="ORF">GCM10007100_31190</name>
</gene>
<keyword evidence="3" id="KW-1185">Reference proteome</keyword>
<dbReference type="RefSeq" id="WP_189571898.1">
    <property type="nucleotide sequence ID" value="NZ_BMXI01000014.1"/>
</dbReference>
<name>A0A918TTS8_9BACT</name>
<sequence>MKLLVFALLSPACWAIEVPLDFTIQNDSKANLTYRVGTGLTAIHQEASFQDIHTAEVAYSGNILAIAEVNDSTGSIDGIRFTGGAISTAPTAALLEASVGNVPFQITFQAAGLVRTASSNEMQVLSGGILDGDVHFTTLTSGLLEVSNYSKEGHTQGTVTETVDFATGSSDLISGESLFPTGTGASSVGSTQTGSNLFTKDFSASLFSIIQVPTQAPDAQIQAAGLPSNQQFKQRYLETGALSASTTFSIPTAFGQWALDNGLDLTTGQEKNEAGFPYAVLFALGLPGSSTSLPITFDHSGGPSALLTAPASGLGFPIQVLYSPDLETDFTPLNSSYLPGNNPISRGTSGSIAISFPTLETGFLRFAVNL</sequence>
<keyword evidence="1" id="KW-0732">Signal</keyword>
<protein>
    <submittedName>
        <fullName evidence="2">Uncharacterized protein</fullName>
    </submittedName>
</protein>
<proteinExistence type="predicted"/>
<dbReference type="AlphaFoldDB" id="A0A918TTS8"/>
<accession>A0A918TTS8</accession>
<comment type="caution">
    <text evidence="2">The sequence shown here is derived from an EMBL/GenBank/DDBJ whole genome shotgun (WGS) entry which is preliminary data.</text>
</comment>
<evidence type="ECO:0000256" key="1">
    <source>
        <dbReference type="SAM" id="SignalP"/>
    </source>
</evidence>